<dbReference type="AlphaFoldDB" id="A0A0A8ZY29"/>
<dbReference type="EMBL" id="GBRH01253591">
    <property type="protein sequence ID" value="JAD44304.1"/>
    <property type="molecule type" value="Transcribed_RNA"/>
</dbReference>
<protein>
    <submittedName>
        <fullName evidence="1">Uncharacterized protein</fullName>
    </submittedName>
</protein>
<reference evidence="1" key="2">
    <citation type="journal article" date="2015" name="Data Brief">
        <title>Shoot transcriptome of the giant reed, Arundo donax.</title>
        <authorList>
            <person name="Barrero R.A."/>
            <person name="Guerrero F.D."/>
            <person name="Moolhuijzen P."/>
            <person name="Goolsby J.A."/>
            <person name="Tidwell J."/>
            <person name="Bellgard S.E."/>
            <person name="Bellgard M.I."/>
        </authorList>
    </citation>
    <scope>NUCLEOTIDE SEQUENCE</scope>
    <source>
        <tissue evidence="1">Shoot tissue taken approximately 20 cm above the soil surface</tissue>
    </source>
</reference>
<sequence length="71" mass="7892">MIGEGDARVSAHDCSFHAQVHKNSCAKHYEHNSLDSSSHLRPSWGQLRLKATAKKGRPLSYESEQGYPLQG</sequence>
<accession>A0A0A8ZY29</accession>
<proteinExistence type="predicted"/>
<reference evidence="1" key="1">
    <citation type="submission" date="2014-09" db="EMBL/GenBank/DDBJ databases">
        <authorList>
            <person name="Magalhaes I.L.F."/>
            <person name="Oliveira U."/>
            <person name="Santos F.R."/>
            <person name="Vidigal T.H.D.A."/>
            <person name="Brescovit A.D."/>
            <person name="Santos A.J."/>
        </authorList>
    </citation>
    <scope>NUCLEOTIDE SEQUENCE</scope>
    <source>
        <tissue evidence="1">Shoot tissue taken approximately 20 cm above the soil surface</tissue>
    </source>
</reference>
<name>A0A0A8ZY29_ARUDO</name>
<evidence type="ECO:0000313" key="1">
    <source>
        <dbReference type="EMBL" id="JAD44304.1"/>
    </source>
</evidence>
<organism evidence="1">
    <name type="scientific">Arundo donax</name>
    <name type="common">Giant reed</name>
    <name type="synonym">Donax arundinaceus</name>
    <dbReference type="NCBI Taxonomy" id="35708"/>
    <lineage>
        <taxon>Eukaryota</taxon>
        <taxon>Viridiplantae</taxon>
        <taxon>Streptophyta</taxon>
        <taxon>Embryophyta</taxon>
        <taxon>Tracheophyta</taxon>
        <taxon>Spermatophyta</taxon>
        <taxon>Magnoliopsida</taxon>
        <taxon>Liliopsida</taxon>
        <taxon>Poales</taxon>
        <taxon>Poaceae</taxon>
        <taxon>PACMAD clade</taxon>
        <taxon>Arundinoideae</taxon>
        <taxon>Arundineae</taxon>
        <taxon>Arundo</taxon>
    </lineage>
</organism>